<feature type="region of interest" description="Disordered" evidence="1">
    <location>
        <begin position="88"/>
        <end position="139"/>
    </location>
</feature>
<organism evidence="3 4">
    <name type="scientific">Purpureocillium lavendulum</name>
    <dbReference type="NCBI Taxonomy" id="1247861"/>
    <lineage>
        <taxon>Eukaryota</taxon>
        <taxon>Fungi</taxon>
        <taxon>Dikarya</taxon>
        <taxon>Ascomycota</taxon>
        <taxon>Pezizomycotina</taxon>
        <taxon>Sordariomycetes</taxon>
        <taxon>Hypocreomycetidae</taxon>
        <taxon>Hypocreales</taxon>
        <taxon>Ophiocordycipitaceae</taxon>
        <taxon>Purpureocillium</taxon>
    </lineage>
</organism>
<dbReference type="Gene3D" id="3.40.630.30">
    <property type="match status" value="1"/>
</dbReference>
<dbReference type="InterPro" id="IPR016181">
    <property type="entry name" value="Acyl_CoA_acyltransferase"/>
</dbReference>
<dbReference type="SUPFAM" id="SSF55729">
    <property type="entry name" value="Acyl-CoA N-acyltransferases (Nat)"/>
    <property type="match status" value="1"/>
</dbReference>
<dbReference type="GO" id="GO:0016747">
    <property type="term" value="F:acyltransferase activity, transferring groups other than amino-acyl groups"/>
    <property type="evidence" value="ECO:0007669"/>
    <property type="project" value="InterPro"/>
</dbReference>
<gene>
    <name evidence="3" type="ORF">O9K51_00229</name>
</gene>
<evidence type="ECO:0000256" key="1">
    <source>
        <dbReference type="SAM" id="MobiDB-lite"/>
    </source>
</evidence>
<dbReference type="AlphaFoldDB" id="A0AB34G1D1"/>
<feature type="compositionally biased region" description="Low complexity" evidence="1">
    <location>
        <begin position="89"/>
        <end position="110"/>
    </location>
</feature>
<comment type="caution">
    <text evidence="3">The sequence shown here is derived from an EMBL/GenBank/DDBJ whole genome shotgun (WGS) entry which is preliminary data.</text>
</comment>
<evidence type="ECO:0000259" key="2">
    <source>
        <dbReference type="Pfam" id="PF00583"/>
    </source>
</evidence>
<dbReference type="EMBL" id="JAQHRD010000001">
    <property type="protein sequence ID" value="KAJ6445468.1"/>
    <property type="molecule type" value="Genomic_DNA"/>
</dbReference>
<dbReference type="InterPro" id="IPR000182">
    <property type="entry name" value="GNAT_dom"/>
</dbReference>
<feature type="domain" description="N-acetyltransferase" evidence="2">
    <location>
        <begin position="195"/>
        <end position="241"/>
    </location>
</feature>
<sequence>MSPPRTVFHVRDAGLWPHDADFMVAAFDSTIPHLAAAGNVGQWGDQPFSDKDGFVHDTHEDVRLSEAYRLTGVGQPVRTFIAEVRIGQDDNNNGANSSYNNDDDGVAAAVDGGGSEHGNGEKRRDDHRQAALPTRTTPSGARYLPVGLMTIRDGAFSRHVSANLQLRPHTQRARDEHSGGFIYIDVVVTDFRAGRHRVGAGAALLRAATAYARDRGRRAVYLDCWTGGTRKLVPYYESFGFQSVQDFAAKRKDGSVWPGKLMRLDLHGE</sequence>
<evidence type="ECO:0000313" key="3">
    <source>
        <dbReference type="EMBL" id="KAJ6445468.1"/>
    </source>
</evidence>
<name>A0AB34G1D1_9HYPO</name>
<dbReference type="Pfam" id="PF00583">
    <property type="entry name" value="Acetyltransf_1"/>
    <property type="match status" value="1"/>
</dbReference>
<feature type="compositionally biased region" description="Basic and acidic residues" evidence="1">
    <location>
        <begin position="118"/>
        <end position="129"/>
    </location>
</feature>
<dbReference type="Proteomes" id="UP001163105">
    <property type="component" value="Unassembled WGS sequence"/>
</dbReference>
<keyword evidence="4" id="KW-1185">Reference proteome</keyword>
<protein>
    <submittedName>
        <fullName evidence="3">Acetyltransferase (GNAT) family domain-containing protein</fullName>
    </submittedName>
</protein>
<proteinExistence type="predicted"/>
<reference evidence="3" key="1">
    <citation type="submission" date="2023-01" db="EMBL/GenBank/DDBJ databases">
        <title>The growth and conidiation of Purpureocillium lavendulum are regulated by nitrogen source and histone H3K14 acetylation.</title>
        <authorList>
            <person name="Tang P."/>
            <person name="Han J."/>
            <person name="Zhang C."/>
            <person name="Tang P."/>
            <person name="Qi F."/>
            <person name="Zhang K."/>
            <person name="Liang L."/>
        </authorList>
    </citation>
    <scope>NUCLEOTIDE SEQUENCE</scope>
    <source>
        <strain evidence="3">YMF1.00683</strain>
    </source>
</reference>
<accession>A0AB34G1D1</accession>
<evidence type="ECO:0000313" key="4">
    <source>
        <dbReference type="Proteomes" id="UP001163105"/>
    </source>
</evidence>